<reference evidence="1 2" key="1">
    <citation type="submission" date="2023-01" db="EMBL/GenBank/DDBJ databases">
        <title>Analysis of 21 Apiospora genomes using comparative genomics revels a genus with tremendous synthesis potential of carbohydrate active enzymes and secondary metabolites.</title>
        <authorList>
            <person name="Sorensen T."/>
        </authorList>
    </citation>
    <scope>NUCLEOTIDE SEQUENCE [LARGE SCALE GENOMIC DNA]</scope>
    <source>
        <strain evidence="1 2">CBS 83171</strain>
    </source>
</reference>
<gene>
    <name evidence="1" type="ORF">PG996_005603</name>
</gene>
<dbReference type="InterPro" id="IPR014710">
    <property type="entry name" value="RmlC-like_jellyroll"/>
</dbReference>
<comment type="caution">
    <text evidence="1">The sequence shown here is derived from an EMBL/GenBank/DDBJ whole genome shotgun (WGS) entry which is preliminary data.</text>
</comment>
<dbReference type="EMBL" id="JAQQWM010000003">
    <property type="protein sequence ID" value="KAK8072255.1"/>
    <property type="molecule type" value="Genomic_DNA"/>
</dbReference>
<proteinExistence type="predicted"/>
<dbReference type="Proteomes" id="UP001446871">
    <property type="component" value="Unassembled WGS sequence"/>
</dbReference>
<organism evidence="1 2">
    <name type="scientific">Apiospora saccharicola</name>
    <dbReference type="NCBI Taxonomy" id="335842"/>
    <lineage>
        <taxon>Eukaryota</taxon>
        <taxon>Fungi</taxon>
        <taxon>Dikarya</taxon>
        <taxon>Ascomycota</taxon>
        <taxon>Pezizomycotina</taxon>
        <taxon>Sordariomycetes</taxon>
        <taxon>Xylariomycetidae</taxon>
        <taxon>Amphisphaeriales</taxon>
        <taxon>Apiosporaceae</taxon>
        <taxon>Apiospora</taxon>
    </lineage>
</organism>
<accession>A0ABR1VLZ4</accession>
<dbReference type="Gene3D" id="2.60.120.10">
    <property type="entry name" value="Jelly Rolls"/>
    <property type="match status" value="1"/>
</dbReference>
<evidence type="ECO:0000313" key="2">
    <source>
        <dbReference type="Proteomes" id="UP001446871"/>
    </source>
</evidence>
<protein>
    <submittedName>
        <fullName evidence="1">Uncharacterized protein</fullName>
    </submittedName>
</protein>
<sequence length="206" mass="22135">MSSFNHNLPAPRRITASNLPLASDHSHQTAEPGVEVKVDTLECQPLMDGSLVRAVVATEKQVPTSNDGHGEIPLDEVPGMGIVLPGGVNMYYLDVAPNTEGTMVSIPSPPPYYLDRLPSRRLGLLDPLDPTARRLPHRGGKSTHRAPVATLCKPGDIVSQRGIMHALSNRTNEWVRVLAVVLGSDANKVPIGQSGGHKELADQWLA</sequence>
<evidence type="ECO:0000313" key="1">
    <source>
        <dbReference type="EMBL" id="KAK8072255.1"/>
    </source>
</evidence>
<name>A0ABR1VLZ4_9PEZI</name>
<keyword evidence="2" id="KW-1185">Reference proteome</keyword>